<keyword evidence="3" id="KW-1185">Reference proteome</keyword>
<gene>
    <name evidence="2" type="ORF">E2C01_065522</name>
</gene>
<feature type="compositionally biased region" description="Basic and acidic residues" evidence="1">
    <location>
        <begin position="21"/>
        <end position="35"/>
    </location>
</feature>
<reference evidence="2 3" key="1">
    <citation type="submission" date="2019-05" db="EMBL/GenBank/DDBJ databases">
        <title>Another draft genome of Portunus trituberculatus and its Hox gene families provides insights of decapod evolution.</title>
        <authorList>
            <person name="Jeong J.-H."/>
            <person name="Song I."/>
            <person name="Kim S."/>
            <person name="Choi T."/>
            <person name="Kim D."/>
            <person name="Ryu S."/>
            <person name="Kim W."/>
        </authorList>
    </citation>
    <scope>NUCLEOTIDE SEQUENCE [LARGE SCALE GENOMIC DNA]</scope>
    <source>
        <tissue evidence="2">Muscle</tissue>
    </source>
</reference>
<protein>
    <submittedName>
        <fullName evidence="2">Uncharacterized protein</fullName>
    </submittedName>
</protein>
<dbReference type="Proteomes" id="UP000324222">
    <property type="component" value="Unassembled WGS sequence"/>
</dbReference>
<proteinExistence type="predicted"/>
<organism evidence="2 3">
    <name type="scientific">Portunus trituberculatus</name>
    <name type="common">Swimming crab</name>
    <name type="synonym">Neptunus trituberculatus</name>
    <dbReference type="NCBI Taxonomy" id="210409"/>
    <lineage>
        <taxon>Eukaryota</taxon>
        <taxon>Metazoa</taxon>
        <taxon>Ecdysozoa</taxon>
        <taxon>Arthropoda</taxon>
        <taxon>Crustacea</taxon>
        <taxon>Multicrustacea</taxon>
        <taxon>Malacostraca</taxon>
        <taxon>Eumalacostraca</taxon>
        <taxon>Eucarida</taxon>
        <taxon>Decapoda</taxon>
        <taxon>Pleocyemata</taxon>
        <taxon>Brachyura</taxon>
        <taxon>Eubrachyura</taxon>
        <taxon>Portunoidea</taxon>
        <taxon>Portunidae</taxon>
        <taxon>Portuninae</taxon>
        <taxon>Portunus</taxon>
    </lineage>
</organism>
<comment type="caution">
    <text evidence="2">The sequence shown here is derived from an EMBL/GenBank/DDBJ whole genome shotgun (WGS) entry which is preliminary data.</text>
</comment>
<evidence type="ECO:0000256" key="1">
    <source>
        <dbReference type="SAM" id="MobiDB-lite"/>
    </source>
</evidence>
<feature type="compositionally biased region" description="Basic and acidic residues" evidence="1">
    <location>
        <begin position="1"/>
        <end position="12"/>
    </location>
</feature>
<evidence type="ECO:0000313" key="3">
    <source>
        <dbReference type="Proteomes" id="UP000324222"/>
    </source>
</evidence>
<sequence length="80" mass="8888">MAHKDQRTRERSQAGNRGKRGGQDTTKERNREERSGLLASAGAHLTLTELGIQDVPGKTSRGTLVEPWLTELVKPLPEIR</sequence>
<feature type="region of interest" description="Disordered" evidence="1">
    <location>
        <begin position="1"/>
        <end position="42"/>
    </location>
</feature>
<name>A0A5B7HFT0_PORTR</name>
<accession>A0A5B7HFT0</accession>
<dbReference type="EMBL" id="VSRR010032578">
    <property type="protein sequence ID" value="MPC71250.1"/>
    <property type="molecule type" value="Genomic_DNA"/>
</dbReference>
<evidence type="ECO:0000313" key="2">
    <source>
        <dbReference type="EMBL" id="MPC71250.1"/>
    </source>
</evidence>
<dbReference type="AlphaFoldDB" id="A0A5B7HFT0"/>